<keyword evidence="7" id="KW-0496">Mitochondrion</keyword>
<dbReference type="Proteomes" id="UP000290189">
    <property type="component" value="Unassembled WGS sequence"/>
</dbReference>
<keyword evidence="4" id="KW-0411">Iron-sulfur</keyword>
<dbReference type="Proteomes" id="UP000039324">
    <property type="component" value="Unassembled WGS sequence"/>
</dbReference>
<accession>A0A0G4IZ14</accession>
<dbReference type="STRING" id="37360.A0A0G4IZ14"/>
<keyword evidence="2" id="KW-0479">Metal-binding</keyword>
<name>A0A0G4IZ14_PLABS</name>
<dbReference type="GO" id="GO:0046872">
    <property type="term" value="F:metal ion binding"/>
    <property type="evidence" value="ECO:0007669"/>
    <property type="project" value="UniProtKB-KW"/>
</dbReference>
<dbReference type="GO" id="GO:0009055">
    <property type="term" value="F:electron transfer activity"/>
    <property type="evidence" value="ECO:0007669"/>
    <property type="project" value="TreeGrafter"/>
</dbReference>
<dbReference type="EMBL" id="CDSF01000099">
    <property type="protein sequence ID" value="CEP00266.1"/>
    <property type="molecule type" value="Genomic_DNA"/>
</dbReference>
<dbReference type="EMBL" id="OVEO01000006">
    <property type="protein sequence ID" value="SPQ96527.1"/>
    <property type="molecule type" value="Genomic_DNA"/>
</dbReference>
<keyword evidence="3" id="KW-0408">Iron</keyword>
<dbReference type="SUPFAM" id="SSF54292">
    <property type="entry name" value="2Fe-2S ferredoxin-like"/>
    <property type="match status" value="1"/>
</dbReference>
<evidence type="ECO:0000256" key="1">
    <source>
        <dbReference type="ARBA" id="ARBA00022714"/>
    </source>
</evidence>
<dbReference type="InterPro" id="IPR012675">
    <property type="entry name" value="Beta-grasp_dom_sf"/>
</dbReference>
<dbReference type="GO" id="GO:0005739">
    <property type="term" value="C:mitochondrion"/>
    <property type="evidence" value="ECO:0007669"/>
    <property type="project" value="TreeGrafter"/>
</dbReference>
<evidence type="ECO:0000313" key="7">
    <source>
        <dbReference type="EMBL" id="SPQ96527.1"/>
    </source>
</evidence>
<evidence type="ECO:0000256" key="4">
    <source>
        <dbReference type="ARBA" id="ARBA00023014"/>
    </source>
</evidence>
<evidence type="ECO:0000313" key="9">
    <source>
        <dbReference type="Proteomes" id="UP000290189"/>
    </source>
</evidence>
<dbReference type="OrthoDB" id="268593at2759"/>
<dbReference type="PANTHER" id="PTHR23426">
    <property type="entry name" value="FERREDOXIN/ADRENODOXIN"/>
    <property type="match status" value="1"/>
</dbReference>
<dbReference type="InterPro" id="IPR001055">
    <property type="entry name" value="Adrenodoxin-like"/>
</dbReference>
<feature type="domain" description="2Fe-2S ferredoxin-type" evidence="5">
    <location>
        <begin position="27"/>
        <end position="141"/>
    </location>
</feature>
<dbReference type="GO" id="GO:0051537">
    <property type="term" value="F:2 iron, 2 sulfur cluster binding"/>
    <property type="evidence" value="ECO:0007669"/>
    <property type="project" value="UniProtKB-KW"/>
</dbReference>
<evidence type="ECO:0000313" key="8">
    <source>
        <dbReference type="Proteomes" id="UP000039324"/>
    </source>
</evidence>
<dbReference type="PANTHER" id="PTHR23426:SF67">
    <property type="entry name" value="2FE-2S FERREDOXIN-TYPE DOMAIN-CONTAINING PROTEIN"/>
    <property type="match status" value="1"/>
</dbReference>
<evidence type="ECO:0000259" key="5">
    <source>
        <dbReference type="PROSITE" id="PS51085"/>
    </source>
</evidence>
<dbReference type="Gene3D" id="3.10.20.30">
    <property type="match status" value="1"/>
</dbReference>
<dbReference type="InterPro" id="IPR001041">
    <property type="entry name" value="2Fe-2S_ferredoxin-type"/>
</dbReference>
<protein>
    <recommendedName>
        <fullName evidence="5">2Fe-2S ferredoxin-type domain-containing protein</fullName>
    </recommendedName>
</protein>
<dbReference type="CDD" id="cd00207">
    <property type="entry name" value="fer2"/>
    <property type="match status" value="1"/>
</dbReference>
<keyword evidence="8" id="KW-1185">Reference proteome</keyword>
<dbReference type="GO" id="GO:0140647">
    <property type="term" value="P:P450-containing electron transport chain"/>
    <property type="evidence" value="ECO:0007669"/>
    <property type="project" value="InterPro"/>
</dbReference>
<keyword evidence="1" id="KW-0001">2Fe-2S</keyword>
<evidence type="ECO:0000256" key="2">
    <source>
        <dbReference type="ARBA" id="ARBA00022723"/>
    </source>
</evidence>
<geneLocation type="mitochondrion" evidence="7"/>
<dbReference type="PROSITE" id="PS51085">
    <property type="entry name" value="2FE2S_FER_2"/>
    <property type="match status" value="1"/>
</dbReference>
<dbReference type="AlphaFoldDB" id="A0A0G4IZ14"/>
<evidence type="ECO:0000313" key="6">
    <source>
        <dbReference type="EMBL" id="CEP00266.1"/>
    </source>
</evidence>
<reference evidence="7 9" key="2">
    <citation type="submission" date="2018-03" db="EMBL/GenBank/DDBJ databases">
        <authorList>
            <person name="Fogelqvist J."/>
        </authorList>
    </citation>
    <scope>NUCLEOTIDE SEQUENCE [LARGE SCALE GENOMIC DNA]</scope>
</reference>
<proteinExistence type="predicted"/>
<organism evidence="6 8">
    <name type="scientific">Plasmodiophora brassicae</name>
    <name type="common">Clubroot disease agent</name>
    <dbReference type="NCBI Taxonomy" id="37360"/>
    <lineage>
        <taxon>Eukaryota</taxon>
        <taxon>Sar</taxon>
        <taxon>Rhizaria</taxon>
        <taxon>Endomyxa</taxon>
        <taxon>Phytomyxea</taxon>
        <taxon>Plasmodiophorida</taxon>
        <taxon>Plasmodiophoridae</taxon>
        <taxon>Plasmodiophora</taxon>
    </lineage>
</organism>
<sequence>MYSSGVVRALRRCLATDAGAKATDAAERVMITFSDFAGTQRTLPCKVGDSLLVAAREHNLPIDGACGGGGAPVELFGEGPQCTYCHVDVAREYLDKLPPVNWREQEMLGEIPNIKSNTRLACQITVTPDMEGMRVAIPEYDDSEIP</sequence>
<dbReference type="InterPro" id="IPR036010">
    <property type="entry name" value="2Fe-2S_ferredoxin-like_sf"/>
</dbReference>
<evidence type="ECO:0000256" key="3">
    <source>
        <dbReference type="ARBA" id="ARBA00023004"/>
    </source>
</evidence>
<dbReference type="OMA" id="MDVEGTC"/>
<dbReference type="Pfam" id="PF00111">
    <property type="entry name" value="Fer2"/>
    <property type="match status" value="1"/>
</dbReference>
<reference evidence="6 8" key="1">
    <citation type="submission" date="2015-02" db="EMBL/GenBank/DDBJ databases">
        <authorList>
            <person name="Chooi Y.-H."/>
        </authorList>
    </citation>
    <scope>NUCLEOTIDE SEQUENCE [LARGE SCALE GENOMIC DNA]</scope>
    <source>
        <strain evidence="6">E3</strain>
    </source>
</reference>
<gene>
    <name evidence="6" type="ORF">PBRA_008000</name>
    <name evidence="7" type="ORF">PLBR_LOCUS3742</name>
</gene>